<dbReference type="InterPro" id="IPR029063">
    <property type="entry name" value="SAM-dependent_MTases_sf"/>
</dbReference>
<dbReference type="GO" id="GO:0008168">
    <property type="term" value="F:methyltransferase activity"/>
    <property type="evidence" value="ECO:0007669"/>
    <property type="project" value="UniProtKB-KW"/>
</dbReference>
<keyword evidence="3" id="KW-1185">Reference proteome</keyword>
<dbReference type="GO" id="GO:0032259">
    <property type="term" value="P:methylation"/>
    <property type="evidence" value="ECO:0007669"/>
    <property type="project" value="UniProtKB-KW"/>
</dbReference>
<dbReference type="GeneID" id="19325741"/>
<evidence type="ECO:0000259" key="1">
    <source>
        <dbReference type="Pfam" id="PF13649"/>
    </source>
</evidence>
<gene>
    <name evidence="2" type="ORF">UCRPA7_5210</name>
</gene>
<dbReference type="PANTHER" id="PTHR44068">
    <property type="entry name" value="ZGC:194242"/>
    <property type="match status" value="1"/>
</dbReference>
<dbReference type="AlphaFoldDB" id="R8BIV4"/>
<dbReference type="EMBL" id="KB933176">
    <property type="protein sequence ID" value="EON99258.1"/>
    <property type="molecule type" value="Genomic_DNA"/>
</dbReference>
<reference evidence="3" key="1">
    <citation type="journal article" date="2013" name="Genome Announc.">
        <title>Draft genome sequence of the ascomycete Phaeoacremonium aleophilum strain UCR-PA7, a causal agent of the esca disease complex in grapevines.</title>
        <authorList>
            <person name="Blanco-Ulate B."/>
            <person name="Rolshausen P."/>
            <person name="Cantu D."/>
        </authorList>
    </citation>
    <scope>NUCLEOTIDE SEQUENCE [LARGE SCALE GENOMIC DNA]</scope>
    <source>
        <strain evidence="3">UCR-PA7</strain>
    </source>
</reference>
<dbReference type="HOGENOM" id="CLU_060397_2_0_1"/>
<dbReference type="PANTHER" id="PTHR44068:SF11">
    <property type="entry name" value="GERANYL DIPHOSPHATE 2-C-METHYLTRANSFERASE"/>
    <property type="match status" value="1"/>
</dbReference>
<keyword evidence="2" id="KW-0489">Methyltransferase</keyword>
<dbReference type="KEGG" id="tmn:UCRPA7_5210"/>
<dbReference type="eggNOG" id="ENOG502SQD8">
    <property type="taxonomic scope" value="Eukaryota"/>
</dbReference>
<keyword evidence="2" id="KW-0808">Transferase</keyword>
<dbReference type="SUPFAM" id="SSF53335">
    <property type="entry name" value="S-adenosyl-L-methionine-dependent methyltransferases"/>
    <property type="match status" value="1"/>
</dbReference>
<name>R8BIV4_PHAM7</name>
<dbReference type="Pfam" id="PF13649">
    <property type="entry name" value="Methyltransf_25"/>
    <property type="match status" value="1"/>
</dbReference>
<proteinExistence type="predicted"/>
<dbReference type="Proteomes" id="UP000014074">
    <property type="component" value="Unassembled WGS sequence"/>
</dbReference>
<dbReference type="Gene3D" id="3.40.50.150">
    <property type="entry name" value="Vaccinia Virus protein VP39"/>
    <property type="match status" value="1"/>
</dbReference>
<sequence length="222" mass="24412">MASSVQETPEDLKARLKASYDAIAPEYNAWTVKNSEFRVVYLDKLLPLLPKENATVLELGCGAGVPVIERLLATPGIAAVTANDLSSAQIALGKEKLGTDRITWVECDMMSLDFPAASFEAVLGFYSVIHLPREEQTQLLAKIVEWLKPGGHILINFSAEAMDAAINEKWLHEKGWMFWSGWGADTSLEQVRKAGLEVVVGEVTKDHVDASFLWVIAKKSVV</sequence>
<evidence type="ECO:0000313" key="2">
    <source>
        <dbReference type="EMBL" id="EON99258.1"/>
    </source>
</evidence>
<dbReference type="OrthoDB" id="10004862at2759"/>
<accession>R8BIV4</accession>
<dbReference type="CDD" id="cd02440">
    <property type="entry name" value="AdoMet_MTases"/>
    <property type="match status" value="1"/>
</dbReference>
<protein>
    <submittedName>
        <fullName evidence="2">Putative methyltransferase protein</fullName>
    </submittedName>
</protein>
<feature type="domain" description="Methyltransferase" evidence="1">
    <location>
        <begin position="56"/>
        <end position="151"/>
    </location>
</feature>
<dbReference type="InterPro" id="IPR050447">
    <property type="entry name" value="Erg6_SMT_methyltransf"/>
</dbReference>
<dbReference type="RefSeq" id="XP_007915948.1">
    <property type="nucleotide sequence ID" value="XM_007917757.1"/>
</dbReference>
<dbReference type="InterPro" id="IPR041698">
    <property type="entry name" value="Methyltransf_25"/>
</dbReference>
<organism evidence="2 3">
    <name type="scientific">Phaeoacremonium minimum (strain UCR-PA7)</name>
    <name type="common">Esca disease fungus</name>
    <name type="synonym">Togninia minima</name>
    <dbReference type="NCBI Taxonomy" id="1286976"/>
    <lineage>
        <taxon>Eukaryota</taxon>
        <taxon>Fungi</taxon>
        <taxon>Dikarya</taxon>
        <taxon>Ascomycota</taxon>
        <taxon>Pezizomycotina</taxon>
        <taxon>Sordariomycetes</taxon>
        <taxon>Sordariomycetidae</taxon>
        <taxon>Togniniales</taxon>
        <taxon>Togniniaceae</taxon>
        <taxon>Phaeoacremonium</taxon>
    </lineage>
</organism>
<evidence type="ECO:0000313" key="3">
    <source>
        <dbReference type="Proteomes" id="UP000014074"/>
    </source>
</evidence>